<dbReference type="Proteomes" id="UP001597124">
    <property type="component" value="Unassembled WGS sequence"/>
</dbReference>
<evidence type="ECO:0000313" key="3">
    <source>
        <dbReference type="Proteomes" id="UP001597124"/>
    </source>
</evidence>
<dbReference type="Gene3D" id="3.40.830.10">
    <property type="entry name" value="LigB-like"/>
    <property type="match status" value="1"/>
</dbReference>
<protein>
    <recommendedName>
        <fullName evidence="1">Extradiol ring-cleavage dioxygenase class III enzyme subunit B domain-containing protein</fullName>
    </recommendedName>
</protein>
<dbReference type="Pfam" id="PF02900">
    <property type="entry name" value="LigB"/>
    <property type="match status" value="1"/>
</dbReference>
<feature type="domain" description="Extradiol ring-cleavage dioxygenase class III enzyme subunit B" evidence="1">
    <location>
        <begin position="241"/>
        <end position="336"/>
    </location>
</feature>
<dbReference type="InterPro" id="IPR004183">
    <property type="entry name" value="Xdiol_dOase_suB"/>
</dbReference>
<name>A0ABW3C5N1_SPHXN</name>
<sequence length="369" mass="41762">MGEVLGLGVSHYPPLSGRDADMANILKGRLQDPDVPAHEKDPANWPADMQAEWGSDEGLAGAARHRTAMLHGLRKAREALDAFNPDFVIIWGDDQYENFRETIIPPFCVMAYDDMAVHPWGHASESAMFSDKEDEWGGGKPNVWNERKDFEITVRGHRKAAKYLAESLLDRDFDVSYAYKPLHHPSLPHAFLNSILYLDYDRKGFPWPVVPFQINCYGRAVISYRGFISRLADRGRELDPPSPSPRRVFDMGAEVARICAESPWRVALIASSSWSHAFLVDRTYRMQPDVELDRRLYDALVAGDWDVWRNLSLRQIEESGDQELLNWFALAGAMNALGQRCEWSDFVQTYVFNSSKVTAIFPPAGGVKA</sequence>
<accession>A0ABW3C5N1</accession>
<reference evidence="3" key="1">
    <citation type="journal article" date="2019" name="Int. J. Syst. Evol. Microbiol.">
        <title>The Global Catalogue of Microorganisms (GCM) 10K type strain sequencing project: providing services to taxonomists for standard genome sequencing and annotation.</title>
        <authorList>
            <consortium name="The Broad Institute Genomics Platform"/>
            <consortium name="The Broad Institute Genome Sequencing Center for Infectious Disease"/>
            <person name="Wu L."/>
            <person name="Ma J."/>
        </authorList>
    </citation>
    <scope>NUCLEOTIDE SEQUENCE [LARGE SCALE GENOMIC DNA]</scope>
    <source>
        <strain evidence="3">CCUG 52537</strain>
    </source>
</reference>
<dbReference type="SUPFAM" id="SSF53213">
    <property type="entry name" value="LigB-like"/>
    <property type="match status" value="1"/>
</dbReference>
<comment type="caution">
    <text evidence="2">The sequence shown here is derived from an EMBL/GenBank/DDBJ whole genome shotgun (WGS) entry which is preliminary data.</text>
</comment>
<dbReference type="EMBL" id="JBHTIK010000005">
    <property type="protein sequence ID" value="MFD0848869.1"/>
    <property type="molecule type" value="Genomic_DNA"/>
</dbReference>
<keyword evidence="3" id="KW-1185">Reference proteome</keyword>
<organism evidence="2 3">
    <name type="scientific">Sphingosinicella xenopeptidilytica</name>
    <dbReference type="NCBI Taxonomy" id="364098"/>
    <lineage>
        <taxon>Bacteria</taxon>
        <taxon>Pseudomonadati</taxon>
        <taxon>Pseudomonadota</taxon>
        <taxon>Alphaproteobacteria</taxon>
        <taxon>Sphingomonadales</taxon>
        <taxon>Sphingosinicellaceae</taxon>
        <taxon>Sphingosinicella</taxon>
    </lineage>
</organism>
<dbReference type="RefSeq" id="WP_381490379.1">
    <property type="nucleotide sequence ID" value="NZ_JBHTIK010000005.1"/>
</dbReference>
<gene>
    <name evidence="2" type="ORF">ACFQ00_11085</name>
</gene>
<proteinExistence type="predicted"/>
<evidence type="ECO:0000313" key="2">
    <source>
        <dbReference type="EMBL" id="MFD0848869.1"/>
    </source>
</evidence>
<evidence type="ECO:0000259" key="1">
    <source>
        <dbReference type="Pfam" id="PF02900"/>
    </source>
</evidence>